<dbReference type="InterPro" id="IPR001851">
    <property type="entry name" value="ABC_transp_permease"/>
</dbReference>
<feature type="transmembrane region" description="Helical" evidence="9">
    <location>
        <begin position="64"/>
        <end position="84"/>
    </location>
</feature>
<evidence type="ECO:0000256" key="1">
    <source>
        <dbReference type="ARBA" id="ARBA00004651"/>
    </source>
</evidence>
<name>A0A154WFJ1_9PROT</name>
<dbReference type="PANTHER" id="PTHR11795">
    <property type="entry name" value="BRANCHED-CHAIN AMINO ACID TRANSPORT SYSTEM PERMEASE PROTEIN LIVH"/>
    <property type="match status" value="1"/>
</dbReference>
<dbReference type="InterPro" id="IPR052157">
    <property type="entry name" value="BCAA_transport_permease"/>
</dbReference>
<feature type="transmembrane region" description="Helical" evidence="9">
    <location>
        <begin position="42"/>
        <end position="58"/>
    </location>
</feature>
<evidence type="ECO:0000256" key="6">
    <source>
        <dbReference type="ARBA" id="ARBA00022989"/>
    </source>
</evidence>
<evidence type="ECO:0000256" key="2">
    <source>
        <dbReference type="ARBA" id="ARBA00022448"/>
    </source>
</evidence>
<feature type="transmembrane region" description="Helical" evidence="9">
    <location>
        <begin position="146"/>
        <end position="163"/>
    </location>
</feature>
<evidence type="ECO:0000313" key="11">
    <source>
        <dbReference type="Proteomes" id="UP000076400"/>
    </source>
</evidence>
<dbReference type="GO" id="GO:0006865">
    <property type="term" value="P:amino acid transport"/>
    <property type="evidence" value="ECO:0007669"/>
    <property type="project" value="UniProtKB-KW"/>
</dbReference>
<evidence type="ECO:0000313" key="10">
    <source>
        <dbReference type="EMBL" id="KZD12256.1"/>
    </source>
</evidence>
<keyword evidence="2" id="KW-0813">Transport</keyword>
<accession>A0A154WFJ1</accession>
<evidence type="ECO:0000256" key="5">
    <source>
        <dbReference type="ARBA" id="ARBA00022970"/>
    </source>
</evidence>
<keyword evidence="4 9" id="KW-0812">Transmembrane</keyword>
<evidence type="ECO:0000256" key="4">
    <source>
        <dbReference type="ARBA" id="ARBA00022692"/>
    </source>
</evidence>
<comment type="caution">
    <text evidence="10">The sequence shown here is derived from an EMBL/GenBank/DDBJ whole genome shotgun (WGS) entry which is preliminary data.</text>
</comment>
<feature type="transmembrane region" description="Helical" evidence="9">
    <location>
        <begin position="191"/>
        <end position="210"/>
    </location>
</feature>
<feature type="transmembrane region" description="Helical" evidence="9">
    <location>
        <begin position="463"/>
        <end position="482"/>
    </location>
</feature>
<feature type="transmembrane region" description="Helical" evidence="9">
    <location>
        <begin position="396"/>
        <end position="415"/>
    </location>
</feature>
<keyword evidence="6 9" id="KW-1133">Transmembrane helix</keyword>
<dbReference type="Pfam" id="PF02653">
    <property type="entry name" value="BPD_transp_2"/>
    <property type="match status" value="2"/>
</dbReference>
<evidence type="ECO:0000256" key="7">
    <source>
        <dbReference type="ARBA" id="ARBA00023136"/>
    </source>
</evidence>
<feature type="transmembrane region" description="Helical" evidence="9">
    <location>
        <begin position="321"/>
        <end position="343"/>
    </location>
</feature>
<evidence type="ECO:0000256" key="8">
    <source>
        <dbReference type="ARBA" id="ARBA00037998"/>
    </source>
</evidence>
<keyword evidence="5" id="KW-0029">Amino-acid transport</keyword>
<dbReference type="PANTHER" id="PTHR11795:SF442">
    <property type="entry name" value="ABC TRANSPORTER ATP-BINDING PROTEIN"/>
    <property type="match status" value="1"/>
</dbReference>
<feature type="transmembrane region" description="Helical" evidence="9">
    <location>
        <begin position="590"/>
        <end position="612"/>
    </location>
</feature>
<feature type="transmembrane region" description="Helical" evidence="9">
    <location>
        <begin position="96"/>
        <end position="117"/>
    </location>
</feature>
<feature type="transmembrane region" description="Helical" evidence="9">
    <location>
        <begin position="556"/>
        <end position="578"/>
    </location>
</feature>
<feature type="transmembrane region" description="Helical" evidence="9">
    <location>
        <begin position="516"/>
        <end position="536"/>
    </location>
</feature>
<dbReference type="OrthoDB" id="8126477at2"/>
<dbReference type="RefSeq" id="WP_067552818.1">
    <property type="nucleotide sequence ID" value="NZ_LPXN01000040.1"/>
</dbReference>
<dbReference type="CDD" id="cd06581">
    <property type="entry name" value="TM_PBP1_LivM_like"/>
    <property type="match status" value="1"/>
</dbReference>
<comment type="similarity">
    <text evidence="8">Belongs to the binding-protein-dependent transport system permease family. LivHM subfamily.</text>
</comment>
<feature type="transmembrane region" description="Helical" evidence="9">
    <location>
        <begin position="422"/>
        <end position="443"/>
    </location>
</feature>
<organism evidence="10 11">
    <name type="scientific">Oceanibaculum pacificum</name>
    <dbReference type="NCBI Taxonomy" id="580166"/>
    <lineage>
        <taxon>Bacteria</taxon>
        <taxon>Pseudomonadati</taxon>
        <taxon>Pseudomonadota</taxon>
        <taxon>Alphaproteobacteria</taxon>
        <taxon>Rhodospirillales</taxon>
        <taxon>Oceanibaculaceae</taxon>
        <taxon>Oceanibaculum</taxon>
    </lineage>
</organism>
<dbReference type="CDD" id="cd06582">
    <property type="entry name" value="TM_PBP1_LivH_like"/>
    <property type="match status" value="1"/>
</dbReference>
<dbReference type="STRING" id="580166.AUP43_16930"/>
<dbReference type="GO" id="GO:0015658">
    <property type="term" value="F:branched-chain amino acid transmembrane transporter activity"/>
    <property type="evidence" value="ECO:0007669"/>
    <property type="project" value="InterPro"/>
</dbReference>
<gene>
    <name evidence="10" type="ORF">AUP43_16930</name>
</gene>
<dbReference type="InterPro" id="IPR043428">
    <property type="entry name" value="LivM-like"/>
</dbReference>
<sequence>MEFFLSQLLTGLASASALFLVACGLTIIFGVTRIVNFAHGSFYMLGAYIAYSAIGWAGGGALGFWGGVLAAAIAVGLIGVAMEVTVLRRIYHAPELFQLLATFGVVLIVQDVALYLWGPEDLLGPRAPGLTGAVALGGQRVPQYDIFLILFAPLVLAALWLLFHRTRFGILVRAATQDRQMVAALGVNQKWLLTGVFFLGAALAGLGGAIQLPKGNASLAMDLGIIAEVFVVTVVGGMGSIFGAYLAALLIALIRVFAVANAGTSLLGIQLWQVELVLIFAVMAVVLVVRPWGLLGKRETPQGHHGAVEPPLLPAPASLKYFALAVAALLVALPTFAGTYPLIIATEILIFALFAASLHFLMGVGGVISFGHAAYFGLGAYGAALTVKHFGWPMEAALFAGPLGGALGALIFGWFCVRLSGVYLAMLTLAFAQIAWAVVFQWIDVTGGDNGILGVWPSAWASKAPAFYGLAAAVVVIMLLAIRRIAFSPFGYALRAGRDSPLRADAIGIDVRRMRWFAFTLAGLFAGVAGGLFAFLKGSVSPELMGIPLSVDALVMVLLGGVQTLAGPIVGAVTFTALKTELVSLTNYWRLLLGLIIVGLVIAFPQGIAGFVRARLMKGGERA</sequence>
<feature type="transmembrane region" description="Helical" evidence="9">
    <location>
        <begin position="12"/>
        <end position="35"/>
    </location>
</feature>
<proteinExistence type="inferred from homology"/>
<dbReference type="EMBL" id="LPXN01000040">
    <property type="protein sequence ID" value="KZD12256.1"/>
    <property type="molecule type" value="Genomic_DNA"/>
</dbReference>
<feature type="transmembrane region" description="Helical" evidence="9">
    <location>
        <begin position="350"/>
        <end position="376"/>
    </location>
</feature>
<comment type="subcellular location">
    <subcellularLocation>
        <location evidence="1">Cell membrane</location>
        <topology evidence="1">Multi-pass membrane protein</topology>
    </subcellularLocation>
</comment>
<feature type="transmembrane region" description="Helical" evidence="9">
    <location>
        <begin position="230"/>
        <end position="254"/>
    </location>
</feature>
<keyword evidence="7 9" id="KW-0472">Membrane</keyword>
<evidence type="ECO:0000256" key="9">
    <source>
        <dbReference type="SAM" id="Phobius"/>
    </source>
</evidence>
<keyword evidence="3" id="KW-1003">Cell membrane</keyword>
<evidence type="ECO:0000256" key="3">
    <source>
        <dbReference type="ARBA" id="ARBA00022475"/>
    </source>
</evidence>
<dbReference type="GO" id="GO:0005886">
    <property type="term" value="C:plasma membrane"/>
    <property type="evidence" value="ECO:0007669"/>
    <property type="project" value="UniProtKB-SubCell"/>
</dbReference>
<keyword evidence="11" id="KW-1185">Reference proteome</keyword>
<dbReference type="AlphaFoldDB" id="A0A154WFJ1"/>
<feature type="transmembrane region" description="Helical" evidence="9">
    <location>
        <begin position="266"/>
        <end position="289"/>
    </location>
</feature>
<protein>
    <submittedName>
        <fullName evidence="10">ABC transporter permease</fullName>
    </submittedName>
</protein>
<reference evidence="10 11" key="1">
    <citation type="submission" date="2015-12" db="EMBL/GenBank/DDBJ databases">
        <title>Genome sequence of Oceanibaculum pacificum MCCC 1A02656.</title>
        <authorList>
            <person name="Lu L."/>
            <person name="Lai Q."/>
            <person name="Shao Z."/>
            <person name="Qian P."/>
        </authorList>
    </citation>
    <scope>NUCLEOTIDE SEQUENCE [LARGE SCALE GENOMIC DNA]</scope>
    <source>
        <strain evidence="10 11">MCCC 1A02656</strain>
    </source>
</reference>
<dbReference type="Proteomes" id="UP000076400">
    <property type="component" value="Unassembled WGS sequence"/>
</dbReference>